<dbReference type="Pfam" id="PF08970">
    <property type="entry name" value="Sda"/>
    <property type="match status" value="1"/>
</dbReference>
<organism evidence="1 2">
    <name type="scientific">Alkalicoccobacillus gibsonii</name>
    <dbReference type="NCBI Taxonomy" id="79881"/>
    <lineage>
        <taxon>Bacteria</taxon>
        <taxon>Bacillati</taxon>
        <taxon>Bacillota</taxon>
        <taxon>Bacilli</taxon>
        <taxon>Bacillales</taxon>
        <taxon>Bacillaceae</taxon>
        <taxon>Alkalicoccobacillus</taxon>
    </lineage>
</organism>
<accession>A0ABU9VD52</accession>
<sequence>MANLSDEDLVQAYKEACTRGLATDFIVVLEEELIGRRISLLNKS</sequence>
<comment type="caution">
    <text evidence="1">The sequence shown here is derived from an EMBL/GenBank/DDBJ whole genome shotgun (WGS) entry which is preliminary data.</text>
</comment>
<dbReference type="InterPro" id="IPR036916">
    <property type="entry name" value="Sda_sf"/>
</dbReference>
<evidence type="ECO:0000313" key="1">
    <source>
        <dbReference type="EMBL" id="MEN0641826.1"/>
    </source>
</evidence>
<keyword evidence="2" id="KW-1185">Reference proteome</keyword>
<dbReference type="Proteomes" id="UP001418796">
    <property type="component" value="Unassembled WGS sequence"/>
</dbReference>
<dbReference type="RefSeq" id="WP_343129011.1">
    <property type="nucleotide sequence ID" value="NZ_JBCITK010000001.1"/>
</dbReference>
<dbReference type="EMBL" id="JBCITK010000001">
    <property type="protein sequence ID" value="MEN0641826.1"/>
    <property type="molecule type" value="Genomic_DNA"/>
</dbReference>
<reference evidence="1 2" key="1">
    <citation type="submission" date="2024-03" db="EMBL/GenBank/DDBJ databases">
        <title>Bacilli Hybrid Assemblies.</title>
        <authorList>
            <person name="Kovac J."/>
        </authorList>
    </citation>
    <scope>NUCLEOTIDE SEQUENCE [LARGE SCALE GENOMIC DNA]</scope>
    <source>
        <strain evidence="1 2">FSL R7-0666</strain>
    </source>
</reference>
<dbReference type="InterPro" id="IPR015064">
    <property type="entry name" value="Sda"/>
</dbReference>
<protein>
    <submittedName>
        <fullName evidence="1">Sporulation histidine kinase inhibitor Sda</fullName>
    </submittedName>
</protein>
<proteinExistence type="predicted"/>
<dbReference type="GO" id="GO:0004860">
    <property type="term" value="F:protein kinase inhibitor activity"/>
    <property type="evidence" value="ECO:0007669"/>
    <property type="project" value="UniProtKB-KW"/>
</dbReference>
<dbReference type="Gene3D" id="1.10.287.1100">
    <property type="entry name" value="Sporulation inhibitor A"/>
    <property type="match status" value="1"/>
</dbReference>
<gene>
    <name evidence="1" type="primary">sda</name>
    <name evidence="1" type="ORF">MKY91_01440</name>
</gene>
<keyword evidence="1" id="KW-0649">Protein kinase inhibitor</keyword>
<dbReference type="SUPFAM" id="SSF100985">
    <property type="entry name" value="Sporulation inhibitor Sda"/>
    <property type="match status" value="1"/>
</dbReference>
<name>A0ABU9VD52_9BACI</name>
<evidence type="ECO:0000313" key="2">
    <source>
        <dbReference type="Proteomes" id="UP001418796"/>
    </source>
</evidence>